<name>A0A5C6EJ18_9BACT</name>
<gene>
    <name evidence="8" type="ORF">Poly51_50480</name>
</gene>
<dbReference type="RefSeq" id="WP_146460919.1">
    <property type="nucleotide sequence ID" value="NZ_SJPW01000007.1"/>
</dbReference>
<keyword evidence="4 6" id="KW-1133">Transmembrane helix</keyword>
<comment type="subcellular location">
    <subcellularLocation>
        <location evidence="1">Cell membrane</location>
        <topology evidence="1">Multi-pass membrane protein</topology>
    </subcellularLocation>
</comment>
<keyword evidence="9" id="KW-1185">Reference proteome</keyword>
<keyword evidence="5 6" id="KW-0472">Membrane</keyword>
<proteinExistence type="predicted"/>
<feature type="transmembrane region" description="Helical" evidence="6">
    <location>
        <begin position="299"/>
        <end position="321"/>
    </location>
</feature>
<feature type="transmembrane region" description="Helical" evidence="6">
    <location>
        <begin position="107"/>
        <end position="132"/>
    </location>
</feature>
<evidence type="ECO:0000256" key="5">
    <source>
        <dbReference type="ARBA" id="ARBA00023136"/>
    </source>
</evidence>
<keyword evidence="3 6" id="KW-0812">Transmembrane</keyword>
<protein>
    <submittedName>
        <fullName evidence="8">Bacterial type II secretion system protein F domain protein</fullName>
    </submittedName>
</protein>
<evidence type="ECO:0000259" key="7">
    <source>
        <dbReference type="Pfam" id="PF00482"/>
    </source>
</evidence>
<feature type="domain" description="Type II secretion system protein GspF" evidence="7">
    <location>
        <begin position="13"/>
        <end position="128"/>
    </location>
</feature>
<dbReference type="EMBL" id="SJPW01000007">
    <property type="protein sequence ID" value="TWU47249.1"/>
    <property type="molecule type" value="Genomic_DNA"/>
</dbReference>
<reference evidence="8 9" key="1">
    <citation type="submission" date="2019-02" db="EMBL/GenBank/DDBJ databases">
        <title>Deep-cultivation of Planctomycetes and their phenomic and genomic characterization uncovers novel biology.</title>
        <authorList>
            <person name="Wiegand S."/>
            <person name="Jogler M."/>
            <person name="Boedeker C."/>
            <person name="Pinto D."/>
            <person name="Vollmers J."/>
            <person name="Rivas-Marin E."/>
            <person name="Kohn T."/>
            <person name="Peeters S.H."/>
            <person name="Heuer A."/>
            <person name="Rast P."/>
            <person name="Oberbeckmann S."/>
            <person name="Bunk B."/>
            <person name="Jeske O."/>
            <person name="Meyerdierks A."/>
            <person name="Storesund J.E."/>
            <person name="Kallscheuer N."/>
            <person name="Luecker S."/>
            <person name="Lage O.M."/>
            <person name="Pohl T."/>
            <person name="Merkel B.J."/>
            <person name="Hornburger P."/>
            <person name="Mueller R.-W."/>
            <person name="Bruemmer F."/>
            <person name="Labrenz M."/>
            <person name="Spormann A.M."/>
            <person name="Op Den Camp H."/>
            <person name="Overmann J."/>
            <person name="Amann R."/>
            <person name="Jetten M.S.M."/>
            <person name="Mascher T."/>
            <person name="Medema M.H."/>
            <person name="Devos D.P."/>
            <person name="Kaster A.-K."/>
            <person name="Ovreas L."/>
            <person name="Rohde M."/>
            <person name="Galperin M.Y."/>
            <person name="Jogler C."/>
        </authorList>
    </citation>
    <scope>NUCLEOTIDE SEQUENCE [LARGE SCALE GENOMIC DNA]</scope>
    <source>
        <strain evidence="8 9">Poly51</strain>
    </source>
</reference>
<feature type="transmembrane region" description="Helical" evidence="6">
    <location>
        <begin position="157"/>
        <end position="175"/>
    </location>
</feature>
<evidence type="ECO:0000313" key="8">
    <source>
        <dbReference type="EMBL" id="TWU47249.1"/>
    </source>
</evidence>
<evidence type="ECO:0000313" key="9">
    <source>
        <dbReference type="Proteomes" id="UP000318288"/>
    </source>
</evidence>
<dbReference type="Pfam" id="PF00482">
    <property type="entry name" value="T2SSF"/>
    <property type="match status" value="1"/>
</dbReference>
<dbReference type="GO" id="GO:0005886">
    <property type="term" value="C:plasma membrane"/>
    <property type="evidence" value="ECO:0007669"/>
    <property type="project" value="UniProtKB-SubCell"/>
</dbReference>
<dbReference type="AlphaFoldDB" id="A0A5C6EJ18"/>
<sequence>MIKLSDLQLAGVIDEIACAMKSGAPVERAMRRLQTRRMGRVGRCAGQIADQLDRGQSLEQAISVIRSPMTSQISAAIAAVGRGADQRLISRLGQQLRRRSQFMGTAVIAYFYPIVLLMVAYVATVMVAVPLVNRNQGRDFRWEPWLVSACQWLEQNAWWPPLIALLIGVLIWWLLTGRSSLSRHARLSLFFYSLADQIEADVPEQEAIVHAAKLSGDSMLSGLENPTLASPPIAKLIGRASELTDIDEEQRTNAAVTVSGSNSGSSLGMPPSILAARLYFLGSWHAEASRRSGYFWSRFLPRTLMVVVGCGFVISYAWWVIAPVYRQVAQW</sequence>
<keyword evidence="2" id="KW-1003">Cell membrane</keyword>
<evidence type="ECO:0000256" key="6">
    <source>
        <dbReference type="SAM" id="Phobius"/>
    </source>
</evidence>
<dbReference type="OrthoDB" id="273115at2"/>
<dbReference type="InterPro" id="IPR018076">
    <property type="entry name" value="T2SS_GspF_dom"/>
</dbReference>
<evidence type="ECO:0000256" key="4">
    <source>
        <dbReference type="ARBA" id="ARBA00022989"/>
    </source>
</evidence>
<evidence type="ECO:0000256" key="3">
    <source>
        <dbReference type="ARBA" id="ARBA00022692"/>
    </source>
</evidence>
<evidence type="ECO:0000256" key="1">
    <source>
        <dbReference type="ARBA" id="ARBA00004651"/>
    </source>
</evidence>
<dbReference type="Proteomes" id="UP000318288">
    <property type="component" value="Unassembled WGS sequence"/>
</dbReference>
<organism evidence="8 9">
    <name type="scientific">Rubripirellula tenax</name>
    <dbReference type="NCBI Taxonomy" id="2528015"/>
    <lineage>
        <taxon>Bacteria</taxon>
        <taxon>Pseudomonadati</taxon>
        <taxon>Planctomycetota</taxon>
        <taxon>Planctomycetia</taxon>
        <taxon>Pirellulales</taxon>
        <taxon>Pirellulaceae</taxon>
        <taxon>Rubripirellula</taxon>
    </lineage>
</organism>
<evidence type="ECO:0000256" key="2">
    <source>
        <dbReference type="ARBA" id="ARBA00022475"/>
    </source>
</evidence>
<accession>A0A5C6EJ18</accession>
<comment type="caution">
    <text evidence="8">The sequence shown here is derived from an EMBL/GenBank/DDBJ whole genome shotgun (WGS) entry which is preliminary data.</text>
</comment>